<dbReference type="Pfam" id="PF08709">
    <property type="entry name" value="Ins145_P3_rec"/>
    <property type="match status" value="1"/>
</dbReference>
<keyword evidence="2" id="KW-0472">Membrane</keyword>
<keyword evidence="2" id="KW-0813">Transport</keyword>
<dbReference type="PANTHER" id="PTHR13715:SF102">
    <property type="entry name" value="INOSITOL 1,4,5-TRISPHOSPHATE RECEPTOR"/>
    <property type="match status" value="1"/>
</dbReference>
<dbReference type="GO" id="GO:0035091">
    <property type="term" value="F:phosphatidylinositol binding"/>
    <property type="evidence" value="ECO:0007669"/>
    <property type="project" value="TreeGrafter"/>
</dbReference>
<keyword evidence="2" id="KW-0407">Ion channel</keyword>
<dbReference type="InterPro" id="IPR014821">
    <property type="entry name" value="Ins145_P3_rcpt"/>
</dbReference>
<dbReference type="GO" id="GO:0016529">
    <property type="term" value="C:sarcoplasmic reticulum"/>
    <property type="evidence" value="ECO:0007669"/>
    <property type="project" value="TreeGrafter"/>
</dbReference>
<keyword evidence="2" id="KW-0406">Ion transport</keyword>
<dbReference type="PANTHER" id="PTHR13715">
    <property type="entry name" value="RYANODINE RECEPTOR AND IP3 RECEPTOR"/>
    <property type="match status" value="1"/>
</dbReference>
<evidence type="ECO:0000259" key="3">
    <source>
        <dbReference type="PROSITE" id="PS50919"/>
    </source>
</evidence>
<keyword evidence="2" id="KW-0107">Calcium channel</keyword>
<comment type="domain">
    <text evidence="2">The receptor contains a calcium channel in its C-terminal extremity. Its large N-terminal cytoplasmic region has the ligand-binding site in the N-terminus and modulatory sites in the middle portion immediately upstream of the channel region.</text>
</comment>
<evidence type="ECO:0000256" key="1">
    <source>
        <dbReference type="ARBA" id="ARBA00022737"/>
    </source>
</evidence>
<dbReference type="GO" id="GO:0070679">
    <property type="term" value="F:inositol 1,4,5 trisphosphate binding"/>
    <property type="evidence" value="ECO:0007669"/>
    <property type="project" value="UniProtKB-UniRule"/>
</dbReference>
<name>A0A6A0H6T8_HYAAZ</name>
<dbReference type="PRINTS" id="PR00779">
    <property type="entry name" value="INSP3RECEPTR"/>
</dbReference>
<dbReference type="InterPro" id="IPR000493">
    <property type="entry name" value="InsP3_rcpt"/>
</dbReference>
<evidence type="ECO:0000313" key="4">
    <source>
        <dbReference type="EMBL" id="KAA0201453.1"/>
    </source>
</evidence>
<keyword evidence="1" id="KW-0677">Repeat</keyword>
<gene>
    <name evidence="4" type="ORF">HAZT_HAZT004469</name>
</gene>
<dbReference type="GO" id="GO:0005220">
    <property type="term" value="F:inositol 1,4,5-trisphosphate-gated calcium channel activity"/>
    <property type="evidence" value="ECO:0007669"/>
    <property type="project" value="UniProtKB-UniRule"/>
</dbReference>
<protein>
    <recommendedName>
        <fullName evidence="2">Inositol 1,4,5-trisphosphate receptor</fullName>
    </recommendedName>
</protein>
<dbReference type="GO" id="GO:0005509">
    <property type="term" value="F:calcium ion binding"/>
    <property type="evidence" value="ECO:0007669"/>
    <property type="project" value="TreeGrafter"/>
</dbReference>
<keyword evidence="2" id="KW-0106">Calcium</keyword>
<dbReference type="InterPro" id="IPR015925">
    <property type="entry name" value="Ryanodine_IP3_receptor"/>
</dbReference>
<dbReference type="GO" id="GO:0005789">
    <property type="term" value="C:endoplasmic reticulum membrane"/>
    <property type="evidence" value="ECO:0007669"/>
    <property type="project" value="UniProtKB-SubCell"/>
</dbReference>
<dbReference type="Pfam" id="PF02815">
    <property type="entry name" value="MIR"/>
    <property type="match status" value="1"/>
</dbReference>
<dbReference type="GO" id="GO:0005886">
    <property type="term" value="C:plasma membrane"/>
    <property type="evidence" value="ECO:0007669"/>
    <property type="project" value="TreeGrafter"/>
</dbReference>
<dbReference type="Gene3D" id="1.25.10.30">
    <property type="entry name" value="IP3 receptor type 1 binding core, RIH domain"/>
    <property type="match status" value="1"/>
</dbReference>
<dbReference type="Proteomes" id="UP000711488">
    <property type="component" value="Unassembled WGS sequence"/>
</dbReference>
<comment type="function">
    <text evidence="2">Receptor for inositol 1,4,5-trisphosphate, a second messenger that mediates the release of intracellular calcium.</text>
</comment>
<reference evidence="4" key="2">
    <citation type="journal article" date="2018" name="Environ. Sci. Technol.">
        <title>The Toxicogenome of Hyalella azteca: A Model for Sediment Ecotoxicology and Evolutionary Toxicology.</title>
        <authorList>
            <person name="Poynton H.C."/>
            <person name="Hasenbein S."/>
            <person name="Benoit J.B."/>
            <person name="Sepulveda M.S."/>
            <person name="Poelchau M.F."/>
            <person name="Hughes D.S.T."/>
            <person name="Murali S.C."/>
            <person name="Chen S."/>
            <person name="Glastad K.M."/>
            <person name="Goodisman M.A.D."/>
            <person name="Werren J.H."/>
            <person name="Vineis J.H."/>
            <person name="Bowen J.L."/>
            <person name="Friedrich M."/>
            <person name="Jones J."/>
            <person name="Robertson H.M."/>
            <person name="Feyereisen R."/>
            <person name="Mechler-Hickson A."/>
            <person name="Mathers N."/>
            <person name="Lee C.E."/>
            <person name="Colbourne J.K."/>
            <person name="Biales A."/>
            <person name="Johnston J.S."/>
            <person name="Wellborn G.A."/>
            <person name="Rosendale A.J."/>
            <person name="Cridge A.G."/>
            <person name="Munoz-Torres M.C."/>
            <person name="Bain P.A."/>
            <person name="Manny A.R."/>
            <person name="Major K.M."/>
            <person name="Lambert F.N."/>
            <person name="Vulpe C.D."/>
            <person name="Tuck P."/>
            <person name="Blalock B.J."/>
            <person name="Lin Y.Y."/>
            <person name="Smith M.E."/>
            <person name="Ochoa-Acuna H."/>
            <person name="Chen M.M."/>
            <person name="Childers C.P."/>
            <person name="Qu J."/>
            <person name="Dugan S."/>
            <person name="Lee S.L."/>
            <person name="Chao H."/>
            <person name="Dinh H."/>
            <person name="Han Y."/>
            <person name="Doddapaneni H."/>
            <person name="Worley K.C."/>
            <person name="Muzny D.M."/>
            <person name="Gibbs R.A."/>
            <person name="Richards S."/>
        </authorList>
    </citation>
    <scope>NUCLEOTIDE SEQUENCE</scope>
    <source>
        <strain evidence="4">HAZT.00-mixed</strain>
        <tissue evidence="4">Whole organism</tissue>
    </source>
</reference>
<evidence type="ECO:0000256" key="2">
    <source>
        <dbReference type="RuleBase" id="RU368044"/>
    </source>
</evidence>
<dbReference type="SUPFAM" id="SSF100909">
    <property type="entry name" value="IP3 receptor type 1 binding core, domain 2"/>
    <property type="match status" value="1"/>
</dbReference>
<dbReference type="EMBL" id="JQDR03005432">
    <property type="protein sequence ID" value="KAA0201453.1"/>
    <property type="molecule type" value="Genomic_DNA"/>
</dbReference>
<dbReference type="InterPro" id="IPR016093">
    <property type="entry name" value="MIR_motif"/>
</dbReference>
<keyword evidence="2" id="KW-0675">Receptor</keyword>
<dbReference type="SMART" id="SM00472">
    <property type="entry name" value="MIR"/>
    <property type="match status" value="3"/>
</dbReference>
<comment type="subunit">
    <text evidence="2">Homotetramer.</text>
</comment>
<dbReference type="Pfam" id="PF01365">
    <property type="entry name" value="RYDR_ITPR"/>
    <property type="match status" value="1"/>
</dbReference>
<dbReference type="OrthoDB" id="76898at2759"/>
<feature type="domain" description="MIR" evidence="3">
    <location>
        <begin position="111"/>
        <end position="167"/>
    </location>
</feature>
<proteinExistence type="inferred from homology"/>
<dbReference type="CDD" id="cd23277">
    <property type="entry name" value="beta-trefoil_MIR_ITPR"/>
    <property type="match status" value="1"/>
</dbReference>
<dbReference type="Gene3D" id="2.80.10.50">
    <property type="match status" value="2"/>
</dbReference>
<dbReference type="AlphaFoldDB" id="A0A6A0H6T8"/>
<keyword evidence="2" id="KW-1071">Ligand-gated ion channel</keyword>
<sequence>MLHLKSNKYVTVNKRLPALLEKNAMRVYMDGNGNEGSWFYINPFYKLRGNGDNVVVGDRVILNPVNARQQMLHVSSMHDLHDHPGCKEVNVLNSTTCWKVCLNMEHRENIDGVLRGGDVVRLFHAEQEKFLTMDYYRKKPVVFLRTTGRSSATAATSSKALWEVEVVQHDPCRGGAGHWDSLFRFKHLSTGQYLAAEVDEDETPDPTRNKLRDPNGGHVFQLVSVPLNPNGGHVFQLVSVPLSNEVATIFEMEPTTLMRADNLVPQNSYVRLRHLCTSTWVHSTSIPIDRDEDKPVMSKVGCAPIKEDKEAFSVVPVLATEVRDLDFANDANEVLAKLARKLEDGKITPLERRYLTTLLQDIIYFVASREDEQNKSDALELIPSVYNRDRQKLLREQSILEQIFKILQAPFTEVEGEAPMLRIEDLNSPRHAAYKNIFRLCYRLLRLAQHDYRKNQVTSVLNLD</sequence>
<comment type="caution">
    <text evidence="4">The sequence shown here is derived from an EMBL/GenBank/DDBJ whole genome shotgun (WGS) entry which is preliminary data.</text>
</comment>
<dbReference type="InterPro" id="IPR000699">
    <property type="entry name" value="RIH_dom"/>
</dbReference>
<organism evidence="4">
    <name type="scientific">Hyalella azteca</name>
    <name type="common">Amphipod</name>
    <dbReference type="NCBI Taxonomy" id="294128"/>
    <lineage>
        <taxon>Eukaryota</taxon>
        <taxon>Metazoa</taxon>
        <taxon>Ecdysozoa</taxon>
        <taxon>Arthropoda</taxon>
        <taxon>Crustacea</taxon>
        <taxon>Multicrustacea</taxon>
        <taxon>Malacostraca</taxon>
        <taxon>Eumalacostraca</taxon>
        <taxon>Peracarida</taxon>
        <taxon>Amphipoda</taxon>
        <taxon>Senticaudata</taxon>
        <taxon>Talitrida</taxon>
        <taxon>Talitroidea</taxon>
        <taxon>Hyalellidae</taxon>
        <taxon>Hyalella</taxon>
    </lineage>
</organism>
<dbReference type="SUPFAM" id="SSF82109">
    <property type="entry name" value="MIR domain"/>
    <property type="match status" value="2"/>
</dbReference>
<dbReference type="InterPro" id="IPR035910">
    <property type="entry name" value="RyR/IP3R_RIH_dom_sf"/>
</dbReference>
<reference evidence="4" key="1">
    <citation type="submission" date="2014-08" db="EMBL/GenBank/DDBJ databases">
        <authorList>
            <person name="Murali S."/>
            <person name="Richards S."/>
            <person name="Bandaranaike D."/>
            <person name="Bellair M."/>
            <person name="Blankenburg K."/>
            <person name="Chao H."/>
            <person name="Dinh H."/>
            <person name="Doddapaneni H."/>
            <person name="Dugan-Rocha S."/>
            <person name="Elkadiri S."/>
            <person name="Gnanaolivu R."/>
            <person name="Hughes D."/>
            <person name="Lee S."/>
            <person name="Li M."/>
            <person name="Ming W."/>
            <person name="Munidasa M."/>
            <person name="Muniz J."/>
            <person name="Nguyen L."/>
            <person name="Osuji N."/>
            <person name="Pu L.-L."/>
            <person name="Puazo M."/>
            <person name="Skinner E."/>
            <person name="Qu C."/>
            <person name="Quiroz J."/>
            <person name="Raj R."/>
            <person name="Weissenberger G."/>
            <person name="Xin Y."/>
            <person name="Zou X."/>
            <person name="Han Y."/>
            <person name="Worley K."/>
            <person name="Muzny D."/>
            <person name="Gibbs R."/>
        </authorList>
    </citation>
    <scope>NUCLEOTIDE SEQUENCE</scope>
    <source>
        <strain evidence="4">HAZT.00-mixed</strain>
        <tissue evidence="4">Whole organism</tissue>
    </source>
</reference>
<keyword evidence="2" id="KW-0256">Endoplasmic reticulum</keyword>
<keyword evidence="2" id="KW-0109">Calcium transport</keyword>
<dbReference type="InterPro" id="IPR036300">
    <property type="entry name" value="MIR_dom_sf"/>
</dbReference>
<dbReference type="GO" id="GO:0051209">
    <property type="term" value="P:release of sequestered calcium ion into cytosol"/>
    <property type="evidence" value="ECO:0007669"/>
    <property type="project" value="UniProtKB-UniRule"/>
</dbReference>
<dbReference type="PROSITE" id="PS50919">
    <property type="entry name" value="MIR"/>
    <property type="match status" value="1"/>
</dbReference>
<reference evidence="4" key="3">
    <citation type="submission" date="2019-06" db="EMBL/GenBank/DDBJ databases">
        <authorList>
            <person name="Poynton C."/>
            <person name="Hasenbein S."/>
            <person name="Benoit J.B."/>
            <person name="Sepulveda M.S."/>
            <person name="Poelchau M.F."/>
            <person name="Murali S.C."/>
            <person name="Chen S."/>
            <person name="Glastad K.M."/>
            <person name="Werren J.H."/>
            <person name="Vineis J.H."/>
            <person name="Bowen J.L."/>
            <person name="Friedrich M."/>
            <person name="Jones J."/>
            <person name="Robertson H.M."/>
            <person name="Feyereisen R."/>
            <person name="Mechler-Hickson A."/>
            <person name="Mathers N."/>
            <person name="Lee C.E."/>
            <person name="Colbourne J.K."/>
            <person name="Biales A."/>
            <person name="Johnston J.S."/>
            <person name="Wellborn G.A."/>
            <person name="Rosendale A.J."/>
            <person name="Cridge A.G."/>
            <person name="Munoz-Torres M.C."/>
            <person name="Bain P.A."/>
            <person name="Manny A.R."/>
            <person name="Major K.M."/>
            <person name="Lambert F.N."/>
            <person name="Vulpe C.D."/>
            <person name="Tuck P."/>
            <person name="Blalock B.J."/>
            <person name="Lin Y.-Y."/>
            <person name="Smith M.E."/>
            <person name="Ochoa-Acuna H."/>
            <person name="Chen M.-J.M."/>
            <person name="Childers C.P."/>
            <person name="Qu J."/>
            <person name="Dugan S."/>
            <person name="Lee S.L."/>
            <person name="Chao H."/>
            <person name="Dinh H."/>
            <person name="Han Y."/>
            <person name="Doddapaneni H."/>
            <person name="Worley K.C."/>
            <person name="Muzny D.M."/>
            <person name="Gibbs R.A."/>
            <person name="Richards S."/>
        </authorList>
    </citation>
    <scope>NUCLEOTIDE SEQUENCE</scope>
    <source>
        <strain evidence="4">HAZT.00-mixed</strain>
        <tissue evidence="4">Whole organism</tissue>
    </source>
</reference>
<dbReference type="GO" id="GO:0030667">
    <property type="term" value="C:secretory granule membrane"/>
    <property type="evidence" value="ECO:0007669"/>
    <property type="project" value="TreeGrafter"/>
</dbReference>
<comment type="subcellular location">
    <subcellularLocation>
        <location evidence="2">Endoplasmic reticulum membrane</location>
        <topology evidence="2">Multi-pass membrane protein</topology>
    </subcellularLocation>
</comment>
<comment type="similarity">
    <text evidence="2">Belongs to the InsP3 receptor family.</text>
</comment>
<accession>A0A6A0H6T8</accession>